<dbReference type="AlphaFoldDB" id="A0A1G7XB94"/>
<reference evidence="1 2" key="1">
    <citation type="submission" date="2016-10" db="EMBL/GenBank/DDBJ databases">
        <authorList>
            <person name="de Groot N.N."/>
        </authorList>
    </citation>
    <scope>NUCLEOTIDE SEQUENCE [LARGE SCALE GENOMIC DNA]</scope>
    <source>
        <strain evidence="1 2">L 420-91</strain>
    </source>
</reference>
<dbReference type="NCBIfam" id="TIGR00616">
    <property type="entry name" value="rect"/>
    <property type="match status" value="1"/>
</dbReference>
<proteinExistence type="predicted"/>
<dbReference type="Proteomes" id="UP000198956">
    <property type="component" value="Unassembled WGS sequence"/>
</dbReference>
<gene>
    <name evidence="1" type="ORF">SAMN04489735_1003119</name>
</gene>
<dbReference type="InterPro" id="IPR018330">
    <property type="entry name" value="RecT_fam"/>
</dbReference>
<dbReference type="EMBL" id="FNDE01000003">
    <property type="protein sequence ID" value="SDG81489.1"/>
    <property type="molecule type" value="Genomic_DNA"/>
</dbReference>
<accession>A0A1G7XB94</accession>
<dbReference type="InterPro" id="IPR004590">
    <property type="entry name" value="ssDNA_annealing_RecT"/>
</dbReference>
<name>A0A1G7XB94_ANETH</name>
<dbReference type="GO" id="GO:0003677">
    <property type="term" value="F:DNA binding"/>
    <property type="evidence" value="ECO:0007669"/>
    <property type="project" value="InterPro"/>
</dbReference>
<evidence type="ECO:0000313" key="1">
    <source>
        <dbReference type="EMBL" id="SDG81489.1"/>
    </source>
</evidence>
<sequence>MSIVSSAIVAATLDLPIDKNLGYAWIIPYGNKAQFHLGYKGYIQLALRSAQYRYINVTPSTKVNLKSGILLLKKSTLILNHEPRMS</sequence>
<dbReference type="GO" id="GO:0006259">
    <property type="term" value="P:DNA metabolic process"/>
    <property type="evidence" value="ECO:0007669"/>
    <property type="project" value="InterPro"/>
</dbReference>
<dbReference type="Pfam" id="PF03837">
    <property type="entry name" value="RecT"/>
    <property type="match status" value="1"/>
</dbReference>
<organism evidence="1 2">
    <name type="scientific">Aneurinibacillus thermoaerophilus</name>
    <dbReference type="NCBI Taxonomy" id="143495"/>
    <lineage>
        <taxon>Bacteria</taxon>
        <taxon>Bacillati</taxon>
        <taxon>Bacillota</taxon>
        <taxon>Bacilli</taxon>
        <taxon>Bacillales</taxon>
        <taxon>Paenibacillaceae</taxon>
        <taxon>Aneurinibacillus group</taxon>
        <taxon>Aneurinibacillus</taxon>
    </lineage>
</organism>
<evidence type="ECO:0000313" key="2">
    <source>
        <dbReference type="Proteomes" id="UP000198956"/>
    </source>
</evidence>
<protein>
    <submittedName>
        <fullName evidence="1">Recombinase, phage RecT family</fullName>
    </submittedName>
</protein>